<comment type="subcellular location">
    <subcellularLocation>
        <location evidence="1">Mitochondrion outer membrane</location>
        <topology evidence="1">Peripheral membrane protein</topology>
    </subcellularLocation>
</comment>
<evidence type="ECO:0000256" key="4">
    <source>
        <dbReference type="ARBA" id="ARBA00022946"/>
    </source>
</evidence>
<evidence type="ECO:0000256" key="1">
    <source>
        <dbReference type="ARBA" id="ARBA00004450"/>
    </source>
</evidence>
<evidence type="ECO:0000313" key="7">
    <source>
        <dbReference type="EMBL" id="KAF2205370.1"/>
    </source>
</evidence>
<keyword evidence="3" id="KW-1000">Mitochondrion outer membrane</keyword>
<dbReference type="SUPFAM" id="SSF51735">
    <property type="entry name" value="NAD(P)-binding Rossmann-fold domains"/>
    <property type="match status" value="1"/>
</dbReference>
<gene>
    <name evidence="7" type="ORF">GQ43DRAFT_362474</name>
</gene>
<dbReference type="GO" id="GO:0051170">
    <property type="term" value="P:import into nucleus"/>
    <property type="evidence" value="ECO:0007669"/>
    <property type="project" value="TreeGrafter"/>
</dbReference>
<dbReference type="OrthoDB" id="430436at2759"/>
<comment type="caution">
    <text evidence="7">The sequence shown here is derived from an EMBL/GenBank/DDBJ whole genome shotgun (WGS) entry which is preliminary data.</text>
</comment>
<evidence type="ECO:0000313" key="8">
    <source>
        <dbReference type="Proteomes" id="UP000799536"/>
    </source>
</evidence>
<protein>
    <submittedName>
        <fullName evidence="7">NAD dependent epimerase/dehydratase family protein-like protein</fullName>
    </submittedName>
</protein>
<dbReference type="PANTHER" id="PTHR14097:SF7">
    <property type="entry name" value="OXIDOREDUCTASE HTATIP2"/>
    <property type="match status" value="1"/>
</dbReference>
<sequence>MTSAVLAGSTGLVGSHILSHLLSHPSISSVHAYTRRDLPNPPSSTQLHPLQSTDISTWPSLFPSSPTPQLFISALGTTRAAAGGLDNQRKIDLDLNLSLARAAKKAGCTTYVLISSNSASSTSMSPYLRMKGELEDKVKELGFKYTVFLQPGLIMGERSESRPAEAVARGLAGWIRKVAPGFVEGWAQDKDTIARAAVRAGLECLEGKREEGVHVIGQAEIVKLGKEEK</sequence>
<organism evidence="7 8">
    <name type="scientific">Delitschia confertaspora ATCC 74209</name>
    <dbReference type="NCBI Taxonomy" id="1513339"/>
    <lineage>
        <taxon>Eukaryota</taxon>
        <taxon>Fungi</taxon>
        <taxon>Dikarya</taxon>
        <taxon>Ascomycota</taxon>
        <taxon>Pezizomycotina</taxon>
        <taxon>Dothideomycetes</taxon>
        <taxon>Pleosporomycetidae</taxon>
        <taxon>Pleosporales</taxon>
        <taxon>Delitschiaceae</taxon>
        <taxon>Delitschia</taxon>
    </lineage>
</organism>
<dbReference type="InterPro" id="IPR036291">
    <property type="entry name" value="NAD(P)-bd_dom_sf"/>
</dbReference>
<accession>A0A9P4N319</accession>
<dbReference type="EMBL" id="ML993857">
    <property type="protein sequence ID" value="KAF2205370.1"/>
    <property type="molecule type" value="Genomic_DNA"/>
</dbReference>
<evidence type="ECO:0000256" key="3">
    <source>
        <dbReference type="ARBA" id="ARBA00022787"/>
    </source>
</evidence>
<name>A0A9P4N319_9PLEO</name>
<reference evidence="7" key="1">
    <citation type="journal article" date="2020" name="Stud. Mycol.">
        <title>101 Dothideomycetes genomes: a test case for predicting lifestyles and emergence of pathogens.</title>
        <authorList>
            <person name="Haridas S."/>
            <person name="Albert R."/>
            <person name="Binder M."/>
            <person name="Bloem J."/>
            <person name="Labutti K."/>
            <person name="Salamov A."/>
            <person name="Andreopoulos B."/>
            <person name="Baker S."/>
            <person name="Barry K."/>
            <person name="Bills G."/>
            <person name="Bluhm B."/>
            <person name="Cannon C."/>
            <person name="Castanera R."/>
            <person name="Culley D."/>
            <person name="Daum C."/>
            <person name="Ezra D."/>
            <person name="Gonzalez J."/>
            <person name="Henrissat B."/>
            <person name="Kuo A."/>
            <person name="Liang C."/>
            <person name="Lipzen A."/>
            <person name="Lutzoni F."/>
            <person name="Magnuson J."/>
            <person name="Mondo S."/>
            <person name="Nolan M."/>
            <person name="Ohm R."/>
            <person name="Pangilinan J."/>
            <person name="Park H.-J."/>
            <person name="Ramirez L."/>
            <person name="Alfaro M."/>
            <person name="Sun H."/>
            <person name="Tritt A."/>
            <person name="Yoshinaga Y."/>
            <person name="Zwiers L.-H."/>
            <person name="Turgeon B."/>
            <person name="Goodwin S."/>
            <person name="Spatafora J."/>
            <person name="Crous P."/>
            <person name="Grigoriev I."/>
        </authorList>
    </citation>
    <scope>NUCLEOTIDE SEQUENCE</scope>
    <source>
        <strain evidence="7">ATCC 74209</strain>
    </source>
</reference>
<evidence type="ECO:0000256" key="6">
    <source>
        <dbReference type="ARBA" id="ARBA00023136"/>
    </source>
</evidence>
<dbReference type="Pfam" id="PF08732">
    <property type="entry name" value="HIM1"/>
    <property type="match status" value="1"/>
</dbReference>
<dbReference type="GO" id="GO:0005741">
    <property type="term" value="C:mitochondrial outer membrane"/>
    <property type="evidence" value="ECO:0007669"/>
    <property type="project" value="UniProtKB-SubCell"/>
</dbReference>
<dbReference type="AlphaFoldDB" id="A0A9P4N319"/>
<dbReference type="Gene3D" id="3.40.50.720">
    <property type="entry name" value="NAD(P)-binding Rossmann-like Domain"/>
    <property type="match status" value="1"/>
</dbReference>
<dbReference type="FunFam" id="3.40.50.720:FF:000366">
    <property type="entry name" value="Protein FMP52, mitochondrial"/>
    <property type="match status" value="1"/>
</dbReference>
<dbReference type="InterPro" id="IPR014843">
    <property type="entry name" value="Him1/Fmp52"/>
</dbReference>
<comment type="similarity">
    <text evidence="2">Belongs to the FMP52 family.</text>
</comment>
<keyword evidence="5" id="KW-0496">Mitochondrion</keyword>
<dbReference type="PANTHER" id="PTHR14097">
    <property type="entry name" value="OXIDOREDUCTASE HTATIP2"/>
    <property type="match status" value="1"/>
</dbReference>
<keyword evidence="8" id="KW-1185">Reference proteome</keyword>
<evidence type="ECO:0000256" key="5">
    <source>
        <dbReference type="ARBA" id="ARBA00023128"/>
    </source>
</evidence>
<proteinExistence type="inferred from homology"/>
<keyword evidence="6" id="KW-0472">Membrane</keyword>
<keyword evidence="4" id="KW-0809">Transit peptide</keyword>
<dbReference type="Proteomes" id="UP000799536">
    <property type="component" value="Unassembled WGS sequence"/>
</dbReference>
<evidence type="ECO:0000256" key="2">
    <source>
        <dbReference type="ARBA" id="ARBA00006617"/>
    </source>
</evidence>